<accession>A0A930YE32</accession>
<dbReference type="Pfam" id="PF13196">
    <property type="entry name" value="DUF4012"/>
    <property type="match status" value="1"/>
</dbReference>
<dbReference type="Proteomes" id="UP000640489">
    <property type="component" value="Unassembled WGS sequence"/>
</dbReference>
<keyword evidence="2" id="KW-1185">Reference proteome</keyword>
<evidence type="ECO:0000313" key="1">
    <source>
        <dbReference type="EMBL" id="MBF4763362.1"/>
    </source>
</evidence>
<dbReference type="EMBL" id="JADKPN010000004">
    <property type="protein sequence ID" value="MBF4763362.1"/>
    <property type="molecule type" value="Genomic_DNA"/>
</dbReference>
<reference evidence="1" key="1">
    <citation type="submission" date="2020-11" db="EMBL/GenBank/DDBJ databases">
        <title>Nocardioides sp. nov., isolated from Soil of Cynanchum wilfordii Hemsley rhizosphere.</title>
        <authorList>
            <person name="Lee J.-S."/>
            <person name="Suh M.K."/>
            <person name="Kim J.-S."/>
        </authorList>
    </citation>
    <scope>NUCLEOTIDE SEQUENCE</scope>
    <source>
        <strain evidence="1">KCTC 19275</strain>
    </source>
</reference>
<proteinExistence type="predicted"/>
<comment type="caution">
    <text evidence="1">The sequence shown here is derived from an EMBL/GenBank/DDBJ whole genome shotgun (WGS) entry which is preliminary data.</text>
</comment>
<dbReference type="RefSeq" id="WP_194706547.1">
    <property type="nucleotide sequence ID" value="NZ_JADKPN010000004.1"/>
</dbReference>
<organism evidence="1 2">
    <name type="scientific">Nocardioides islandensis</name>
    <dbReference type="NCBI Taxonomy" id="433663"/>
    <lineage>
        <taxon>Bacteria</taxon>
        <taxon>Bacillati</taxon>
        <taxon>Actinomycetota</taxon>
        <taxon>Actinomycetes</taxon>
        <taxon>Propionibacteriales</taxon>
        <taxon>Nocardioidaceae</taxon>
        <taxon>Nocardioides</taxon>
    </lineage>
</organism>
<sequence>MAREKRGSGGRRRRWPWVLLALGVLAVVLVGLALLARPMMDVKPQADAARDELGMAQDAIKADDIDAARAHVAAARVHVDDASSRVNGFGGDVWRWVPVAGGAVNDARHLVGALDQATSVAEIGTEVYPKVMQSDSLVLNSTVDLAQVEDILTSLNQAGLHLRAAADDLAAVKGNTPIVGQQVRDARDEAMAKIEPLRTTYDEAEPVLDALPDVLGADGDRHYIVAIMNPAELRYSGGATLTLVPLTLADGKVEFGDTVTNEDVVADTDGKIKWPKVKGNPFHTPGKTRLMNATFSPNWSQSGEELLRAWQVRFGQKFDGVITVDLQALARLMNLTGPVEAEGVGQLDSGNLVKVLAGSYDYYDTEEERKAINAAVVPAFREKLFEGGHFADKFETLANAAKGRHFALYFRDPRLQDAFEKRGLAGDLSGTDHDYLGVFTQNINSSKADYWQARRVESDVKLAADGSAQVHLTVTIDNNSPVFTPPWTDNQPEDPAKDPHWGYYTRWAGNAVAVFLPKGATVEGQPTMRGIPFRPIIRSVMDRPYFYRKVTLEPNSKAVLDVTYTVPHAATVDGDAMTYRLDLDPQSMVGPEAVEVTLHLPEGYGLSSPPLGWKIADGRTLSYDTAGMDDSPRWSIAMTKL</sequence>
<dbReference type="AlphaFoldDB" id="A0A930YE32"/>
<gene>
    <name evidence="1" type="ORF">ISU07_09495</name>
</gene>
<protein>
    <submittedName>
        <fullName evidence="1">DUF4012 domain-containing protein</fullName>
    </submittedName>
</protein>
<dbReference type="InterPro" id="IPR025101">
    <property type="entry name" value="DUF4012"/>
</dbReference>
<evidence type="ECO:0000313" key="2">
    <source>
        <dbReference type="Proteomes" id="UP000640489"/>
    </source>
</evidence>
<name>A0A930YE32_9ACTN</name>